<feature type="active site" description="Proton donor/acceptor" evidence="6">
    <location>
        <position position="121"/>
    </location>
</feature>
<dbReference type="PRINTS" id="PR00471">
    <property type="entry name" value="ACETATEKNASE"/>
</dbReference>
<dbReference type="Pfam" id="PF00871">
    <property type="entry name" value="Acetate_kinase"/>
    <property type="match status" value="1"/>
</dbReference>
<dbReference type="GO" id="GO:0000287">
    <property type="term" value="F:magnesium ion binding"/>
    <property type="evidence" value="ECO:0007669"/>
    <property type="project" value="UniProtKB-UniRule"/>
</dbReference>
<comment type="catalytic activity">
    <reaction evidence="6">
        <text>acetate + ATP = acetyl phosphate + ADP</text>
        <dbReference type="Rhea" id="RHEA:11352"/>
        <dbReference type="ChEBI" id="CHEBI:22191"/>
        <dbReference type="ChEBI" id="CHEBI:30089"/>
        <dbReference type="ChEBI" id="CHEBI:30616"/>
        <dbReference type="ChEBI" id="CHEBI:456216"/>
        <dbReference type="EC" id="2.7.2.1"/>
    </reaction>
</comment>
<evidence type="ECO:0000256" key="1">
    <source>
        <dbReference type="ARBA" id="ARBA00008748"/>
    </source>
</evidence>
<comment type="similarity">
    <text evidence="1 6 7">Belongs to the acetokinase family.</text>
</comment>
<feature type="binding site" evidence="6">
    <location>
        <begin position="181"/>
        <end position="185"/>
    </location>
    <ligand>
        <name>ATP</name>
        <dbReference type="ChEBI" id="CHEBI:30616"/>
    </ligand>
</feature>
<organism evidence="8 9">
    <name type="scientific">Sulfurimonas marina</name>
    <dbReference type="NCBI Taxonomy" id="2590551"/>
    <lineage>
        <taxon>Bacteria</taxon>
        <taxon>Pseudomonadati</taxon>
        <taxon>Campylobacterota</taxon>
        <taxon>Epsilonproteobacteria</taxon>
        <taxon>Campylobacterales</taxon>
        <taxon>Sulfurimonadaceae</taxon>
        <taxon>Sulfurimonas</taxon>
    </lineage>
</organism>
<dbReference type="GO" id="GO:0005737">
    <property type="term" value="C:cytoplasm"/>
    <property type="evidence" value="ECO:0007669"/>
    <property type="project" value="UniProtKB-SubCell"/>
</dbReference>
<dbReference type="SUPFAM" id="SSF53067">
    <property type="entry name" value="Actin-like ATPase domain"/>
    <property type="match status" value="2"/>
</dbReference>
<feature type="site" description="Transition state stabilizer" evidence="6">
    <location>
        <position position="214"/>
    </location>
</feature>
<dbReference type="GO" id="GO:0005524">
    <property type="term" value="F:ATP binding"/>
    <property type="evidence" value="ECO:0007669"/>
    <property type="project" value="UniProtKB-KW"/>
</dbReference>
<keyword evidence="6" id="KW-0963">Cytoplasm</keyword>
<comment type="subunit">
    <text evidence="6">Homodimer.</text>
</comment>
<dbReference type="AlphaFoldDB" id="A0A7M1AW96"/>
<reference evidence="8 9" key="1">
    <citation type="submission" date="2019-06" db="EMBL/GenBank/DDBJ databases">
        <title>Sulfurimonas gotlandica sp. nov., a chemoautotrophic and psychrotolerant epsilonproteobacterium isolated from a pelagic redoxcline, and an emended description of the genus Sulfurimonas.</title>
        <authorList>
            <person name="Wang S."/>
            <person name="Jiang L."/>
            <person name="Shao Z."/>
        </authorList>
    </citation>
    <scope>NUCLEOTIDE SEQUENCE [LARGE SCALE GENOMIC DNA]</scope>
    <source>
        <strain evidence="8 9">B2</strain>
    </source>
</reference>
<protein>
    <recommendedName>
        <fullName evidence="6">Acetate kinase</fullName>
        <ecNumber evidence="6">2.7.2.1</ecNumber>
    </recommendedName>
    <alternativeName>
        <fullName evidence="6">Acetokinase</fullName>
    </alternativeName>
</protein>
<proteinExistence type="inferred from homology"/>
<feature type="binding site" evidence="6">
    <location>
        <begin position="255"/>
        <end position="257"/>
    </location>
    <ligand>
        <name>ATP</name>
        <dbReference type="ChEBI" id="CHEBI:30616"/>
    </ligand>
</feature>
<feature type="binding site" evidence="6">
    <location>
        <position position="331"/>
    </location>
    <ligand>
        <name>Mg(2+)</name>
        <dbReference type="ChEBI" id="CHEBI:18420"/>
    </ligand>
</feature>
<evidence type="ECO:0000256" key="7">
    <source>
        <dbReference type="RuleBase" id="RU003835"/>
    </source>
</evidence>
<sequence>MKIAVVNSGSSSLKFKLLKFPQGTVLEEKLVEHIGEEHSDIKDHHQALEALAIDFSEIDVIGHRVVHGGEKFHSTVLIDNEVIRTIRELIPLAPLHNPANLEGIEVMQKFAPNIPQVAVFDTAFHSSLQKEAYMYALPYEMYEKNHIRRYGFHGTSHSYLLKEAAKLLNKEPEKTSLISLHLGNGESICAIQNGKSVDISMGFTPLEGLMMGSRSGDLDAEIVLYMQKSLNLSVEEVDTILNKKSGLIGVCGENDIRTILERNDERAKLAIKMMVRRIHKYIGAYFMLLDTEVDAIVFSGGIGENSQVIRDKILDKAILKNLKSFVIKTDEELEIARECYQIVKKV</sequence>
<dbReference type="InterPro" id="IPR023865">
    <property type="entry name" value="Aliphatic_acid_kinase_CS"/>
</dbReference>
<dbReference type="GO" id="GO:0006085">
    <property type="term" value="P:acetyl-CoA biosynthetic process"/>
    <property type="evidence" value="ECO:0007669"/>
    <property type="project" value="UniProtKB-UniRule"/>
</dbReference>
<keyword evidence="3 6" id="KW-0547">Nucleotide-binding</keyword>
<feature type="binding site" evidence="6">
    <location>
        <begin position="301"/>
        <end position="305"/>
    </location>
    <ligand>
        <name>ATP</name>
        <dbReference type="ChEBI" id="CHEBI:30616"/>
    </ligand>
</feature>
<dbReference type="EMBL" id="CP041165">
    <property type="protein sequence ID" value="QOP41729.1"/>
    <property type="molecule type" value="Genomic_DNA"/>
</dbReference>
<keyword evidence="5 6" id="KW-0067">ATP-binding</keyword>
<comment type="pathway">
    <text evidence="6">Metabolic intermediate biosynthesis; acetyl-CoA biosynthesis; acetyl-CoA from acetate: step 1/2.</text>
</comment>
<dbReference type="PROSITE" id="PS01076">
    <property type="entry name" value="ACETATE_KINASE_2"/>
    <property type="match status" value="1"/>
</dbReference>
<evidence type="ECO:0000256" key="5">
    <source>
        <dbReference type="ARBA" id="ARBA00022840"/>
    </source>
</evidence>
<dbReference type="NCBIfam" id="TIGR00016">
    <property type="entry name" value="ackA"/>
    <property type="match status" value="1"/>
</dbReference>
<dbReference type="GO" id="GO:0006083">
    <property type="term" value="P:acetate metabolic process"/>
    <property type="evidence" value="ECO:0007669"/>
    <property type="project" value="TreeGrafter"/>
</dbReference>
<dbReference type="CDD" id="cd24010">
    <property type="entry name" value="ASKHA_NBD_AcK_PK"/>
    <property type="match status" value="1"/>
</dbReference>
<dbReference type="GO" id="GO:0008776">
    <property type="term" value="F:acetate kinase activity"/>
    <property type="evidence" value="ECO:0007669"/>
    <property type="project" value="UniProtKB-UniRule"/>
</dbReference>
<dbReference type="PANTHER" id="PTHR21060:SF15">
    <property type="entry name" value="ACETATE KINASE-RELATED"/>
    <property type="match status" value="1"/>
</dbReference>
<dbReference type="Gene3D" id="3.30.420.40">
    <property type="match status" value="2"/>
</dbReference>
<keyword evidence="4 6" id="KW-0418">Kinase</keyword>
<dbReference type="HAMAP" id="MF_00020">
    <property type="entry name" value="Acetate_kinase"/>
    <property type="match status" value="1"/>
</dbReference>
<feature type="binding site" evidence="6">
    <location>
        <position position="14"/>
    </location>
    <ligand>
        <name>ATP</name>
        <dbReference type="ChEBI" id="CHEBI:30616"/>
    </ligand>
</feature>
<evidence type="ECO:0000256" key="6">
    <source>
        <dbReference type="HAMAP-Rule" id="MF_00020"/>
    </source>
</evidence>
<keyword evidence="2 6" id="KW-0808">Transferase</keyword>
<dbReference type="UniPathway" id="UPA00340">
    <property type="reaction ID" value="UER00458"/>
</dbReference>
<evidence type="ECO:0000313" key="9">
    <source>
        <dbReference type="Proteomes" id="UP000593910"/>
    </source>
</evidence>
<dbReference type="PANTHER" id="PTHR21060">
    <property type="entry name" value="ACETATE KINASE"/>
    <property type="match status" value="1"/>
</dbReference>
<dbReference type="RefSeq" id="WP_193113048.1">
    <property type="nucleotide sequence ID" value="NZ_CP041165.1"/>
</dbReference>
<keyword evidence="9" id="KW-1185">Reference proteome</keyword>
<accession>A0A7M1AW96</accession>
<dbReference type="InterPro" id="IPR004372">
    <property type="entry name" value="Ac/propionate_kinase"/>
</dbReference>
<comment type="subcellular location">
    <subcellularLocation>
        <location evidence="6">Cytoplasm</location>
    </subcellularLocation>
</comment>
<feature type="site" description="Transition state stabilizer" evidence="6">
    <location>
        <position position="153"/>
    </location>
</feature>
<keyword evidence="6" id="KW-0479">Metal-binding</keyword>
<keyword evidence="6" id="KW-0460">Magnesium</keyword>
<evidence type="ECO:0000313" key="8">
    <source>
        <dbReference type="EMBL" id="QOP41729.1"/>
    </source>
</evidence>
<name>A0A7M1AW96_9BACT</name>
<dbReference type="EC" id="2.7.2.1" evidence="6"/>
<dbReference type="InterPro" id="IPR043129">
    <property type="entry name" value="ATPase_NBD"/>
</dbReference>
<dbReference type="KEGG" id="smax:FJR03_08255"/>
<comment type="cofactor">
    <cofactor evidence="6">
        <name>Mg(2+)</name>
        <dbReference type="ChEBI" id="CHEBI:18420"/>
    </cofactor>
    <cofactor evidence="6">
        <name>Mn(2+)</name>
        <dbReference type="ChEBI" id="CHEBI:29035"/>
    </cofactor>
    <text evidence="6">Mg(2+). Can also accept Mn(2+).</text>
</comment>
<feature type="binding site" evidence="6">
    <location>
        <position position="64"/>
    </location>
    <ligand>
        <name>substrate</name>
    </ligand>
</feature>
<gene>
    <name evidence="6" type="primary">ackA</name>
    <name evidence="8" type="ORF">FJR03_08255</name>
</gene>
<evidence type="ECO:0000256" key="2">
    <source>
        <dbReference type="ARBA" id="ARBA00022679"/>
    </source>
</evidence>
<dbReference type="InterPro" id="IPR000890">
    <property type="entry name" value="Aliphatic_acid_kin_short-chain"/>
</dbReference>
<feature type="binding site" evidence="6">
    <location>
        <position position="7"/>
    </location>
    <ligand>
        <name>Mg(2+)</name>
        <dbReference type="ChEBI" id="CHEBI:18420"/>
    </ligand>
</feature>
<comment type="function">
    <text evidence="6">Catalyzes the formation of acetyl phosphate from acetate and ATP. Can also catalyze the reverse reaction.</text>
</comment>
<evidence type="ECO:0000256" key="3">
    <source>
        <dbReference type="ARBA" id="ARBA00022741"/>
    </source>
</evidence>
<dbReference type="Proteomes" id="UP000593910">
    <property type="component" value="Chromosome"/>
</dbReference>
<evidence type="ECO:0000256" key="4">
    <source>
        <dbReference type="ARBA" id="ARBA00022777"/>
    </source>
</evidence>